<dbReference type="EMBL" id="JBCGBO010000004">
    <property type="protein sequence ID" value="KAK9208418.1"/>
    <property type="molecule type" value="Genomic_DNA"/>
</dbReference>
<dbReference type="Proteomes" id="UP001428341">
    <property type="component" value="Unassembled WGS sequence"/>
</dbReference>
<protein>
    <submittedName>
        <fullName evidence="1">Uncharacterized protein</fullName>
    </submittedName>
</protein>
<keyword evidence="2" id="KW-1185">Reference proteome</keyword>
<sequence>MQRQRFVGLVHLRQLKASDCDAKSKTARRGYQLGWTGPMTAWLMTHAIQWPRLDLYLGKKFRLLYRRGAGALAPNGLQAMWSSWRRGHNKAETDVDSLTAEM</sequence>
<name>A0AAP0MF69_9ROSI</name>
<gene>
    <name evidence="1" type="ORF">WN944_000772</name>
</gene>
<dbReference type="AlphaFoldDB" id="A0AAP0MF69"/>
<evidence type="ECO:0000313" key="1">
    <source>
        <dbReference type="EMBL" id="KAK9208418.1"/>
    </source>
</evidence>
<comment type="caution">
    <text evidence="1">The sequence shown here is derived from an EMBL/GenBank/DDBJ whole genome shotgun (WGS) entry which is preliminary data.</text>
</comment>
<evidence type="ECO:0000313" key="2">
    <source>
        <dbReference type="Proteomes" id="UP001428341"/>
    </source>
</evidence>
<reference evidence="1 2" key="1">
    <citation type="submission" date="2024-05" db="EMBL/GenBank/DDBJ databases">
        <title>Haplotype-resolved chromosome-level genome assembly of Huyou (Citrus changshanensis).</title>
        <authorList>
            <person name="Miao C."/>
            <person name="Chen W."/>
            <person name="Wu Y."/>
            <person name="Wang L."/>
            <person name="Zhao S."/>
            <person name="Grierson D."/>
            <person name="Xu C."/>
            <person name="Chen K."/>
        </authorList>
    </citation>
    <scope>NUCLEOTIDE SEQUENCE [LARGE SCALE GENOMIC DNA]</scope>
    <source>
        <strain evidence="1">01-14</strain>
        <tissue evidence="1">Leaf</tissue>
    </source>
</reference>
<accession>A0AAP0MF69</accession>
<proteinExistence type="predicted"/>
<organism evidence="1 2">
    <name type="scientific">Citrus x changshan-huyou</name>
    <dbReference type="NCBI Taxonomy" id="2935761"/>
    <lineage>
        <taxon>Eukaryota</taxon>
        <taxon>Viridiplantae</taxon>
        <taxon>Streptophyta</taxon>
        <taxon>Embryophyta</taxon>
        <taxon>Tracheophyta</taxon>
        <taxon>Spermatophyta</taxon>
        <taxon>Magnoliopsida</taxon>
        <taxon>eudicotyledons</taxon>
        <taxon>Gunneridae</taxon>
        <taxon>Pentapetalae</taxon>
        <taxon>rosids</taxon>
        <taxon>malvids</taxon>
        <taxon>Sapindales</taxon>
        <taxon>Rutaceae</taxon>
        <taxon>Aurantioideae</taxon>
        <taxon>Citrus</taxon>
    </lineage>
</organism>